<dbReference type="Proteomes" id="UP001274830">
    <property type="component" value="Unassembled WGS sequence"/>
</dbReference>
<evidence type="ECO:0000313" key="5">
    <source>
        <dbReference type="Proteomes" id="UP001274830"/>
    </source>
</evidence>
<feature type="region of interest" description="Disordered" evidence="1">
    <location>
        <begin position="326"/>
        <end position="361"/>
    </location>
</feature>
<feature type="region of interest" description="Disordered" evidence="1">
    <location>
        <begin position="220"/>
        <end position="300"/>
    </location>
</feature>
<sequence>MFGRSVGIAATCALSASAFIIPPGVAPAAHGEHAHDLSLQQVNPKSRTLVQTCPSCAFPWDIVSDQAEDEVEPEFWIQGGSNSLVFNFGISEDGKWLQLSGANIYSPSCFGRNCGRLPVPTVRQIPSNTDLSHLASSDLSRSAKLKVTGYGLEESDPQALSPDGDMLVPLTFRLEGLEKEPIELGEIGIKLLKTSDGELLIMQVEVDPRPRNIFDHLLMPPPAGEEEEDFPHPPPPPFSHHPYGPPPFDAEGAELPPCHHPPHGPPPFDREGVDFPPPPTSFHGPPHGPPHGPHGPFGHKECDVLPEPLCKLKNIIDAKIDAALGPAHRHHRPGCPGRQGQHGPPTKGGPQRFHGRPHHVRPHNRYHRHHRFWRHGLLRAFAKGLVTVLIPVFAGITVGMSVSLLGLVVGRIVTFLWRTFVRGNKRGYVNLPQDEIPVVQHAEGKMVLAEMEAPPLYDSPVDVFAPPRYEDVKSDTK</sequence>
<keyword evidence="2" id="KW-0472">Membrane</keyword>
<evidence type="ECO:0000256" key="1">
    <source>
        <dbReference type="SAM" id="MobiDB-lite"/>
    </source>
</evidence>
<feature type="transmembrane region" description="Helical" evidence="2">
    <location>
        <begin position="388"/>
        <end position="417"/>
    </location>
</feature>
<dbReference type="PANTHER" id="PTHR40622:SF1">
    <property type="match status" value="1"/>
</dbReference>
<feature type="chain" id="PRO_5041974809" evidence="3">
    <location>
        <begin position="19"/>
        <end position="477"/>
    </location>
</feature>
<keyword evidence="2" id="KW-0812">Transmembrane</keyword>
<dbReference type="PANTHER" id="PTHR40622">
    <property type="match status" value="1"/>
</dbReference>
<proteinExistence type="predicted"/>
<evidence type="ECO:0000313" key="4">
    <source>
        <dbReference type="EMBL" id="KAK3676875.1"/>
    </source>
</evidence>
<evidence type="ECO:0000256" key="3">
    <source>
        <dbReference type="SAM" id="SignalP"/>
    </source>
</evidence>
<dbReference type="EMBL" id="JAUTXT010000008">
    <property type="protein sequence ID" value="KAK3676875.1"/>
    <property type="molecule type" value="Genomic_DNA"/>
</dbReference>
<keyword evidence="3" id="KW-0732">Signal</keyword>
<accession>A0AAE0WRU1</accession>
<keyword evidence="2" id="KW-1133">Transmembrane helix</keyword>
<protein>
    <submittedName>
        <fullName evidence="4">Uncharacterized protein</fullName>
    </submittedName>
</protein>
<keyword evidence="5" id="KW-1185">Reference proteome</keyword>
<evidence type="ECO:0000256" key="2">
    <source>
        <dbReference type="SAM" id="Phobius"/>
    </source>
</evidence>
<feature type="compositionally biased region" description="Pro residues" evidence="1">
    <location>
        <begin position="275"/>
        <end position="293"/>
    </location>
</feature>
<feature type="compositionally biased region" description="Pro residues" evidence="1">
    <location>
        <begin position="232"/>
        <end position="248"/>
    </location>
</feature>
<organism evidence="4 5">
    <name type="scientific">Recurvomyces mirabilis</name>
    <dbReference type="NCBI Taxonomy" id="574656"/>
    <lineage>
        <taxon>Eukaryota</taxon>
        <taxon>Fungi</taxon>
        <taxon>Dikarya</taxon>
        <taxon>Ascomycota</taxon>
        <taxon>Pezizomycotina</taxon>
        <taxon>Dothideomycetes</taxon>
        <taxon>Dothideomycetidae</taxon>
        <taxon>Mycosphaerellales</taxon>
        <taxon>Teratosphaeriaceae</taxon>
        <taxon>Recurvomyces</taxon>
    </lineage>
</organism>
<comment type="caution">
    <text evidence="4">The sequence shown here is derived from an EMBL/GenBank/DDBJ whole genome shotgun (WGS) entry which is preliminary data.</text>
</comment>
<dbReference type="AlphaFoldDB" id="A0AAE0WRU1"/>
<feature type="signal peptide" evidence="3">
    <location>
        <begin position="1"/>
        <end position="18"/>
    </location>
</feature>
<reference evidence="4" key="1">
    <citation type="submission" date="2023-07" db="EMBL/GenBank/DDBJ databases">
        <title>Black Yeasts Isolated from many extreme environments.</title>
        <authorList>
            <person name="Coleine C."/>
            <person name="Stajich J.E."/>
            <person name="Selbmann L."/>
        </authorList>
    </citation>
    <scope>NUCLEOTIDE SEQUENCE</scope>
    <source>
        <strain evidence="4">CCFEE 5485</strain>
    </source>
</reference>
<gene>
    <name evidence="4" type="ORF">LTR78_003079</name>
</gene>
<name>A0AAE0WRU1_9PEZI</name>